<keyword evidence="5 6" id="KW-0472">Membrane</keyword>
<evidence type="ECO:0000256" key="5">
    <source>
        <dbReference type="ARBA" id="ARBA00023136"/>
    </source>
</evidence>
<dbReference type="PANTHER" id="PTHR22911:SF6">
    <property type="entry name" value="SOLUTE CARRIER FAMILY 35 MEMBER G1"/>
    <property type="match status" value="1"/>
</dbReference>
<comment type="similarity">
    <text evidence="2">Belongs to the drug/metabolite transporter (DMT) superfamily. 10 TMS drug/metabolite exporter (DME) (TC 2.A.7.3) family.</text>
</comment>
<evidence type="ECO:0000256" key="1">
    <source>
        <dbReference type="ARBA" id="ARBA00004141"/>
    </source>
</evidence>
<dbReference type="EMBL" id="FWZX01000049">
    <property type="protein sequence ID" value="SMF83339.1"/>
    <property type="molecule type" value="Genomic_DNA"/>
</dbReference>
<feature type="transmembrane region" description="Helical" evidence="6">
    <location>
        <begin position="299"/>
        <end position="316"/>
    </location>
</feature>
<gene>
    <name evidence="8" type="ORF">SAMN05428998_14919</name>
</gene>
<evidence type="ECO:0000256" key="6">
    <source>
        <dbReference type="SAM" id="Phobius"/>
    </source>
</evidence>
<feature type="transmembrane region" description="Helical" evidence="6">
    <location>
        <begin position="107"/>
        <end position="126"/>
    </location>
</feature>
<feature type="transmembrane region" description="Helical" evidence="6">
    <location>
        <begin position="132"/>
        <end position="151"/>
    </location>
</feature>
<organism evidence="8 9">
    <name type="scientific">Tistlia consotensis USBA 355</name>
    <dbReference type="NCBI Taxonomy" id="560819"/>
    <lineage>
        <taxon>Bacteria</taxon>
        <taxon>Pseudomonadati</taxon>
        <taxon>Pseudomonadota</taxon>
        <taxon>Alphaproteobacteria</taxon>
        <taxon>Rhodospirillales</taxon>
        <taxon>Rhodovibrionaceae</taxon>
        <taxon>Tistlia</taxon>
    </lineage>
</organism>
<feature type="transmembrane region" description="Helical" evidence="6">
    <location>
        <begin position="187"/>
        <end position="205"/>
    </location>
</feature>
<accession>A0A1Y6CQE8</accession>
<keyword evidence="4 6" id="KW-1133">Transmembrane helix</keyword>
<comment type="subcellular location">
    <subcellularLocation>
        <location evidence="1">Membrane</location>
        <topology evidence="1">Multi-pass membrane protein</topology>
    </subcellularLocation>
</comment>
<feature type="domain" description="EamA" evidence="7">
    <location>
        <begin position="45"/>
        <end position="177"/>
    </location>
</feature>
<feature type="transmembrane region" description="Helical" evidence="6">
    <location>
        <begin position="73"/>
        <end position="95"/>
    </location>
</feature>
<evidence type="ECO:0000313" key="9">
    <source>
        <dbReference type="Proteomes" id="UP000192917"/>
    </source>
</evidence>
<dbReference type="Pfam" id="PF00892">
    <property type="entry name" value="EamA"/>
    <property type="match status" value="2"/>
</dbReference>
<evidence type="ECO:0000256" key="2">
    <source>
        <dbReference type="ARBA" id="ARBA00009853"/>
    </source>
</evidence>
<keyword evidence="3 6" id="KW-0812">Transmembrane</keyword>
<dbReference type="GO" id="GO:0016020">
    <property type="term" value="C:membrane"/>
    <property type="evidence" value="ECO:0007669"/>
    <property type="project" value="UniProtKB-SubCell"/>
</dbReference>
<feature type="domain" description="EamA" evidence="7">
    <location>
        <begin position="187"/>
        <end position="314"/>
    </location>
</feature>
<evidence type="ECO:0000259" key="7">
    <source>
        <dbReference type="Pfam" id="PF00892"/>
    </source>
</evidence>
<dbReference type="InterPro" id="IPR037185">
    <property type="entry name" value="EmrE-like"/>
</dbReference>
<dbReference type="InterPro" id="IPR000620">
    <property type="entry name" value="EamA_dom"/>
</dbReference>
<dbReference type="Proteomes" id="UP000192917">
    <property type="component" value="Unassembled WGS sequence"/>
</dbReference>
<feature type="transmembrane region" description="Helical" evidence="6">
    <location>
        <begin position="217"/>
        <end position="239"/>
    </location>
</feature>
<dbReference type="AlphaFoldDB" id="A0A1Y6CQE8"/>
<name>A0A1Y6CQE8_9PROT</name>
<dbReference type="PANTHER" id="PTHR22911">
    <property type="entry name" value="ACYL-MALONYL CONDENSING ENZYME-RELATED"/>
    <property type="match status" value="1"/>
</dbReference>
<feature type="transmembrane region" description="Helical" evidence="6">
    <location>
        <begin position="245"/>
        <end position="266"/>
    </location>
</feature>
<reference evidence="8 9" key="1">
    <citation type="submission" date="2017-04" db="EMBL/GenBank/DDBJ databases">
        <authorList>
            <person name="Afonso C.L."/>
            <person name="Miller P.J."/>
            <person name="Scott M.A."/>
            <person name="Spackman E."/>
            <person name="Goraichik I."/>
            <person name="Dimitrov K.M."/>
            <person name="Suarez D.L."/>
            <person name="Swayne D.E."/>
        </authorList>
    </citation>
    <scope>NUCLEOTIDE SEQUENCE [LARGE SCALE GENOMIC DNA]</scope>
    <source>
        <strain evidence="8 9">USBA 355</strain>
    </source>
</reference>
<keyword evidence="9" id="KW-1185">Reference proteome</keyword>
<evidence type="ECO:0000256" key="4">
    <source>
        <dbReference type="ARBA" id="ARBA00022989"/>
    </source>
</evidence>
<dbReference type="SUPFAM" id="SSF103481">
    <property type="entry name" value="Multidrug resistance efflux transporter EmrE"/>
    <property type="match status" value="2"/>
</dbReference>
<evidence type="ECO:0000313" key="8">
    <source>
        <dbReference type="EMBL" id="SMF83339.1"/>
    </source>
</evidence>
<evidence type="ECO:0000256" key="3">
    <source>
        <dbReference type="ARBA" id="ARBA00022692"/>
    </source>
</evidence>
<protein>
    <submittedName>
        <fullName evidence="8">Permease of the drug/metabolite transporter (DMT) superfamily</fullName>
    </submittedName>
</protein>
<feature type="transmembrane region" description="Helical" evidence="6">
    <location>
        <begin position="46"/>
        <end position="67"/>
    </location>
</feature>
<feature type="transmembrane region" description="Helical" evidence="6">
    <location>
        <begin position="273"/>
        <end position="293"/>
    </location>
</feature>
<proteinExistence type="inferred from homology"/>
<sequence length="336" mass="36265">MPDQTSLPSDLLEPGVPAAVSEPIPVAEPRAEPEVATSGDRTVEGIALLVLAVGLFSIMDAAVKWLGAGYPTLQIVFFRSFFAFVPLGVMIWRVGGLSQALLVRNPLDQALRCLFGLTSMVLFFYSYSEMRLADAIAIGFAAPVFVTALSMPLLGEAVGWRRWLACLVGFGGVLVMLKPGAGTFEPAALAALLGTLTYALAILWVRKLSKTESNVSIVIYFTLTTTLISGLALPFVWITPSLPDLALLIGVGILGGIAQIVMTQAYRLAEVSVLVPFDYTAMVWATGLGWLVWGEIPGANIWIGFALVLVSGLYIVQREAQLRRKRGLARRLQVRR</sequence>